<evidence type="ECO:0008006" key="3">
    <source>
        <dbReference type="Google" id="ProtNLM"/>
    </source>
</evidence>
<name>A0A0B6TUQ9_9CORY</name>
<dbReference type="KEGG" id="cmq:B840_12230"/>
<dbReference type="EMBL" id="CP007790">
    <property type="protein sequence ID" value="AJK70014.1"/>
    <property type="molecule type" value="Genomic_DNA"/>
</dbReference>
<reference evidence="1 2" key="1">
    <citation type="submission" date="2014-05" db="EMBL/GenBank/DDBJ databases">
        <title>Complete genome sequence of Corynebacterium marinum DSM 44953.</title>
        <authorList>
            <person name="Schaffert L."/>
            <person name="Albersmeier A."/>
            <person name="Kalinowski J."/>
            <person name="Ruckert C."/>
        </authorList>
    </citation>
    <scope>NUCLEOTIDE SEQUENCE [LARGE SCALE GENOMIC DNA]</scope>
    <source>
        <strain evidence="1 2">DSM 44953</strain>
    </source>
</reference>
<dbReference type="Pfam" id="PF06224">
    <property type="entry name" value="AlkZ-like"/>
    <property type="match status" value="1"/>
</dbReference>
<dbReference type="PANTHER" id="PTHR38479:SF2">
    <property type="entry name" value="WINGED HELIX DNA-BINDING DOMAIN-CONTAINING PROTEIN"/>
    <property type="match status" value="1"/>
</dbReference>
<dbReference type="AlphaFoldDB" id="A0A0B6TUQ9"/>
<dbReference type="InterPro" id="IPR009351">
    <property type="entry name" value="AlkZ-like"/>
</dbReference>
<dbReference type="STRING" id="1224162.B840_12230"/>
<proteinExistence type="predicted"/>
<dbReference type="Proteomes" id="UP000031928">
    <property type="component" value="Chromosome"/>
</dbReference>
<evidence type="ECO:0000313" key="2">
    <source>
        <dbReference type="Proteomes" id="UP000031928"/>
    </source>
</evidence>
<organism evidence="1 2">
    <name type="scientific">Corynebacterium marinum DSM 44953</name>
    <dbReference type="NCBI Taxonomy" id="1224162"/>
    <lineage>
        <taxon>Bacteria</taxon>
        <taxon>Bacillati</taxon>
        <taxon>Actinomycetota</taxon>
        <taxon>Actinomycetes</taxon>
        <taxon>Mycobacteriales</taxon>
        <taxon>Corynebacteriaceae</taxon>
        <taxon>Corynebacterium</taxon>
    </lineage>
</organism>
<keyword evidence="2" id="KW-1185">Reference proteome</keyword>
<dbReference type="OrthoDB" id="9148135at2"/>
<gene>
    <name evidence="1" type="ORF">B840_12230</name>
</gene>
<sequence>MAGMTSLRELRARRLIAQGLSSPARGAAEAARWMLALQGQTYPAGIRALSLRGPRDDAAVLAAVDAHEIVRAWPQRGTLHFLAAEDVRWLMRLCNPRVARAQARRRPRLGLDERQVEVAREALHAELLLRELHEPLTRPQAYEVFAAAGVDPGDGRGPHLLRAFGGEGEVVQGPKAGAVETFVHVAQLPVTQRELEGDEALAELGTRYLHSHGPASVKDLVWWAGLTVAQARKAVALARDVVPLTVDGEEYWMGQWQEGVGKQELDAALAATHELPAFDEILLGYGDKSLVLPERLRPEVLTKNGLSWPFIMSDGVVTGRAEP</sequence>
<evidence type="ECO:0000313" key="1">
    <source>
        <dbReference type="EMBL" id="AJK70014.1"/>
    </source>
</evidence>
<accession>A0A0B6TUQ9</accession>
<dbReference type="PANTHER" id="PTHR38479">
    <property type="entry name" value="LMO0824 PROTEIN"/>
    <property type="match status" value="1"/>
</dbReference>
<protein>
    <recommendedName>
        <fullName evidence="3">Winged helix DNA-binding domain-containing protein</fullName>
    </recommendedName>
</protein>
<dbReference type="HOGENOM" id="CLU_047003_0_0_11"/>